<reference evidence="2 3" key="1">
    <citation type="journal article" date="2014" name="Agronomy (Basel)">
        <title>A Draft Genome Sequence for Ensete ventricosum, the Drought-Tolerant Tree Against Hunger.</title>
        <authorList>
            <person name="Harrison J."/>
            <person name="Moore K.A."/>
            <person name="Paszkiewicz K."/>
            <person name="Jones T."/>
            <person name="Grant M."/>
            <person name="Ambacheew D."/>
            <person name="Muzemil S."/>
            <person name="Studholme D.J."/>
        </authorList>
    </citation>
    <scope>NUCLEOTIDE SEQUENCE [LARGE SCALE GENOMIC DNA]</scope>
</reference>
<accession>A0A427AIY3</accession>
<evidence type="ECO:0000256" key="1">
    <source>
        <dbReference type="SAM" id="SignalP"/>
    </source>
</evidence>
<sequence>MLWVGALVVYVGRSAAFLSGLKGSFGESYGTSSLGHRRTRGYPMRAGALMALLGRFAARVLAATSVEGCGG</sequence>
<proteinExistence type="predicted"/>
<organism evidence="2 3">
    <name type="scientific">Ensete ventricosum</name>
    <name type="common">Abyssinian banana</name>
    <name type="synonym">Musa ensete</name>
    <dbReference type="NCBI Taxonomy" id="4639"/>
    <lineage>
        <taxon>Eukaryota</taxon>
        <taxon>Viridiplantae</taxon>
        <taxon>Streptophyta</taxon>
        <taxon>Embryophyta</taxon>
        <taxon>Tracheophyta</taxon>
        <taxon>Spermatophyta</taxon>
        <taxon>Magnoliopsida</taxon>
        <taxon>Liliopsida</taxon>
        <taxon>Zingiberales</taxon>
        <taxon>Musaceae</taxon>
        <taxon>Ensete</taxon>
    </lineage>
</organism>
<evidence type="ECO:0000313" key="2">
    <source>
        <dbReference type="EMBL" id="RRT76227.1"/>
    </source>
</evidence>
<evidence type="ECO:0000313" key="3">
    <source>
        <dbReference type="Proteomes" id="UP000287651"/>
    </source>
</evidence>
<dbReference type="AlphaFoldDB" id="A0A427AIY3"/>
<feature type="chain" id="PRO_5019249262" evidence="1">
    <location>
        <begin position="17"/>
        <end position="71"/>
    </location>
</feature>
<feature type="signal peptide" evidence="1">
    <location>
        <begin position="1"/>
        <end position="16"/>
    </location>
</feature>
<protein>
    <submittedName>
        <fullName evidence="2">Uncharacterized protein</fullName>
    </submittedName>
</protein>
<keyword evidence="1" id="KW-0732">Signal</keyword>
<name>A0A427AIY3_ENSVE</name>
<comment type="caution">
    <text evidence="2">The sequence shown here is derived from an EMBL/GenBank/DDBJ whole genome shotgun (WGS) entry which is preliminary data.</text>
</comment>
<dbReference type="Proteomes" id="UP000287651">
    <property type="component" value="Unassembled WGS sequence"/>
</dbReference>
<dbReference type="EMBL" id="AMZH03002252">
    <property type="protein sequence ID" value="RRT76227.1"/>
    <property type="molecule type" value="Genomic_DNA"/>
</dbReference>
<gene>
    <name evidence="2" type="ORF">B296_00019257</name>
</gene>